<keyword evidence="10" id="KW-1185">Reference proteome</keyword>
<comment type="caution">
    <text evidence="9">The sequence shown here is derived from an EMBL/GenBank/DDBJ whole genome shotgun (WGS) entry which is preliminary data.</text>
</comment>
<evidence type="ECO:0000256" key="6">
    <source>
        <dbReference type="SAM" id="SignalP"/>
    </source>
</evidence>
<feature type="domain" description="SRCR" evidence="7">
    <location>
        <begin position="22"/>
        <end position="133"/>
    </location>
</feature>
<comment type="caution">
    <text evidence="3">Lacks conserved residue(s) required for the propagation of feature annotation.</text>
</comment>
<proteinExistence type="predicted"/>
<dbReference type="Gene3D" id="3.10.250.10">
    <property type="entry name" value="SRCR-like domain"/>
    <property type="match status" value="1"/>
</dbReference>
<dbReference type="InterPro" id="IPR001507">
    <property type="entry name" value="ZP_dom"/>
</dbReference>
<feature type="chain" id="PRO_5042814261" description="ZP domain-containing protein" evidence="6">
    <location>
        <begin position="20"/>
        <end position="503"/>
    </location>
</feature>
<keyword evidence="5" id="KW-0472">Membrane</keyword>
<dbReference type="AlphaFoldDB" id="A0AAN9BKJ5"/>
<evidence type="ECO:0000259" key="8">
    <source>
        <dbReference type="PROSITE" id="PS51034"/>
    </source>
</evidence>
<dbReference type="SMART" id="SM00241">
    <property type="entry name" value="ZP"/>
    <property type="match status" value="1"/>
</dbReference>
<evidence type="ECO:0000256" key="3">
    <source>
        <dbReference type="PROSITE-ProRule" id="PRU00196"/>
    </source>
</evidence>
<dbReference type="GO" id="GO:0016020">
    <property type="term" value="C:membrane"/>
    <property type="evidence" value="ECO:0007669"/>
    <property type="project" value="InterPro"/>
</dbReference>
<dbReference type="EMBL" id="JBAMIC010000004">
    <property type="protein sequence ID" value="KAK7107257.1"/>
    <property type="molecule type" value="Genomic_DNA"/>
</dbReference>
<keyword evidence="5" id="KW-1133">Transmembrane helix</keyword>
<dbReference type="InterPro" id="IPR055355">
    <property type="entry name" value="ZP-C"/>
</dbReference>
<feature type="transmembrane region" description="Helical" evidence="5">
    <location>
        <begin position="483"/>
        <end position="502"/>
    </location>
</feature>
<dbReference type="PROSITE" id="PS51034">
    <property type="entry name" value="ZP_2"/>
    <property type="match status" value="1"/>
</dbReference>
<dbReference type="Pfam" id="PF00100">
    <property type="entry name" value="Zona_pellucida"/>
    <property type="match status" value="1"/>
</dbReference>
<evidence type="ECO:0000259" key="7">
    <source>
        <dbReference type="PROSITE" id="PS50287"/>
    </source>
</evidence>
<dbReference type="Proteomes" id="UP001374579">
    <property type="component" value="Unassembled WGS sequence"/>
</dbReference>
<reference evidence="9 10" key="1">
    <citation type="submission" date="2024-02" db="EMBL/GenBank/DDBJ databases">
        <title>Chromosome-scale genome assembly of the rough periwinkle Littorina saxatilis.</title>
        <authorList>
            <person name="De Jode A."/>
            <person name="Faria R."/>
            <person name="Formenti G."/>
            <person name="Sims Y."/>
            <person name="Smith T.P."/>
            <person name="Tracey A."/>
            <person name="Wood J.M.D."/>
            <person name="Zagrodzka Z.B."/>
            <person name="Johannesson K."/>
            <person name="Butlin R.K."/>
            <person name="Leder E.H."/>
        </authorList>
    </citation>
    <scope>NUCLEOTIDE SEQUENCE [LARGE SCALE GENOMIC DNA]</scope>
    <source>
        <strain evidence="9">Snail1</strain>
        <tissue evidence="9">Muscle</tissue>
    </source>
</reference>
<keyword evidence="1 6" id="KW-0732">Signal</keyword>
<dbReference type="Gene3D" id="2.60.40.4100">
    <property type="entry name" value="Zona pellucida, ZP-C domain"/>
    <property type="match status" value="1"/>
</dbReference>
<keyword evidence="2 3" id="KW-1015">Disulfide bond</keyword>
<protein>
    <recommendedName>
        <fullName evidence="11">ZP domain-containing protein</fullName>
    </recommendedName>
</protein>
<feature type="signal peptide" evidence="6">
    <location>
        <begin position="1"/>
        <end position="19"/>
    </location>
</feature>
<dbReference type="PROSITE" id="PS50287">
    <property type="entry name" value="SRCR_2"/>
    <property type="match status" value="1"/>
</dbReference>
<dbReference type="SMART" id="SM00202">
    <property type="entry name" value="SR"/>
    <property type="match status" value="1"/>
</dbReference>
<evidence type="ECO:0000256" key="2">
    <source>
        <dbReference type="ARBA" id="ARBA00023157"/>
    </source>
</evidence>
<feature type="disulfide bond" evidence="3">
    <location>
        <begin position="98"/>
        <end position="108"/>
    </location>
</feature>
<accession>A0AAN9BKJ5</accession>
<dbReference type="SUPFAM" id="SSF56487">
    <property type="entry name" value="SRCR-like"/>
    <property type="match status" value="1"/>
</dbReference>
<feature type="region of interest" description="Disordered" evidence="4">
    <location>
        <begin position="373"/>
        <end position="399"/>
    </location>
</feature>
<evidence type="ECO:0000256" key="1">
    <source>
        <dbReference type="ARBA" id="ARBA00022729"/>
    </source>
</evidence>
<evidence type="ECO:0008006" key="11">
    <source>
        <dbReference type="Google" id="ProtNLM"/>
    </source>
</evidence>
<feature type="domain" description="ZP" evidence="8">
    <location>
        <begin position="121"/>
        <end position="381"/>
    </location>
</feature>
<dbReference type="PANTHER" id="PTHR14002:SF43">
    <property type="entry name" value="DELTA-LIKE PROTEIN"/>
    <property type="match status" value="1"/>
</dbReference>
<organism evidence="9 10">
    <name type="scientific">Littorina saxatilis</name>
    <dbReference type="NCBI Taxonomy" id="31220"/>
    <lineage>
        <taxon>Eukaryota</taxon>
        <taxon>Metazoa</taxon>
        <taxon>Spiralia</taxon>
        <taxon>Lophotrochozoa</taxon>
        <taxon>Mollusca</taxon>
        <taxon>Gastropoda</taxon>
        <taxon>Caenogastropoda</taxon>
        <taxon>Littorinimorpha</taxon>
        <taxon>Littorinoidea</taxon>
        <taxon>Littorinidae</taxon>
        <taxon>Littorina</taxon>
    </lineage>
</organism>
<dbReference type="PANTHER" id="PTHR14002">
    <property type="entry name" value="ENDOGLIN/TGF-BETA RECEPTOR TYPE III"/>
    <property type="match status" value="1"/>
</dbReference>
<keyword evidence="5" id="KW-0812">Transmembrane</keyword>
<dbReference type="Pfam" id="PF00530">
    <property type="entry name" value="SRCR"/>
    <property type="match status" value="1"/>
</dbReference>
<sequence length="503" mass="55787">MGYFDVVLFASMLFGLGSAQPVRLYNPVVAGIGYIQVQGPDNRWGFICDDCWNQAAAISACTDMNYFQTTGLAEPGARAQFLPTPPTDPLISLDDLDCVGTEDNLTMCIHDFTNASWYVSNCNRNELAAVTCVNVPDPTPDGPAPTLRCNSDNMVVIYPSPWMILPANLQNLLVNNGFNYLTIPYDSADTELTQTMTYIIYTRNVVMTYPSYGSGVTRYRRYDAALTCRMKREATVNKTFEPYGNISLSNYTQFEIEMILYEERMFTTEILVYPYRLPMGDWLNMAVVLRTTDTRLKIVVSQCLAEPVITTGRGPNFIFYNNKCLVDDTTSAAYPLALNRFGFRLQSFVFDNYPVVRLECDAIVCIKTDKSASCDRSCNSAKPDTDRRRRRDVVGSTDGTDHTVYSVTSPLIYVLNLTNGLTPPRMAVTPANPIQATGKETPVNTREPQANVPPARAAEYQQDAQQALTFFLGSAASLPSVSVVYVVTPLVAALMSISLFSAE</sequence>
<evidence type="ECO:0000313" key="10">
    <source>
        <dbReference type="Proteomes" id="UP001374579"/>
    </source>
</evidence>
<dbReference type="InterPro" id="IPR042235">
    <property type="entry name" value="ZP-C_dom"/>
</dbReference>
<dbReference type="InterPro" id="IPR001190">
    <property type="entry name" value="SRCR"/>
</dbReference>
<evidence type="ECO:0000313" key="9">
    <source>
        <dbReference type="EMBL" id="KAK7107257.1"/>
    </source>
</evidence>
<name>A0AAN9BKJ5_9CAEN</name>
<gene>
    <name evidence="9" type="ORF">V1264_015208</name>
</gene>
<evidence type="ECO:0000256" key="5">
    <source>
        <dbReference type="SAM" id="Phobius"/>
    </source>
</evidence>
<dbReference type="InterPro" id="IPR036772">
    <property type="entry name" value="SRCR-like_dom_sf"/>
</dbReference>
<evidence type="ECO:0000256" key="4">
    <source>
        <dbReference type="SAM" id="MobiDB-lite"/>
    </source>
</evidence>